<comment type="similarity">
    <text evidence="5">Belongs to the SAT4 family.</text>
</comment>
<feature type="region of interest" description="Disordered" evidence="6">
    <location>
        <begin position="288"/>
        <end position="319"/>
    </location>
</feature>
<dbReference type="PANTHER" id="PTHR33048">
    <property type="entry name" value="PTH11-LIKE INTEGRAL MEMBRANE PROTEIN (AFU_ORTHOLOGUE AFUA_5G11245)"/>
    <property type="match status" value="1"/>
</dbReference>
<feature type="transmembrane region" description="Helical" evidence="7">
    <location>
        <begin position="49"/>
        <end position="72"/>
    </location>
</feature>
<dbReference type="AlphaFoldDB" id="A0AAD6HP39"/>
<keyword evidence="2 7" id="KW-0812">Transmembrane</keyword>
<feature type="transmembrane region" description="Helical" evidence="7">
    <location>
        <begin position="248"/>
        <end position="268"/>
    </location>
</feature>
<evidence type="ECO:0000259" key="8">
    <source>
        <dbReference type="Pfam" id="PF20684"/>
    </source>
</evidence>
<dbReference type="GO" id="GO:0016020">
    <property type="term" value="C:membrane"/>
    <property type="evidence" value="ECO:0007669"/>
    <property type="project" value="UniProtKB-SubCell"/>
</dbReference>
<dbReference type="EMBL" id="JAQJAN010000005">
    <property type="protein sequence ID" value="KAJ5728387.1"/>
    <property type="molecule type" value="Genomic_DNA"/>
</dbReference>
<dbReference type="InterPro" id="IPR049326">
    <property type="entry name" value="Rhodopsin_dom_fungi"/>
</dbReference>
<accession>A0AAD6HP39</accession>
<feature type="transmembrane region" description="Helical" evidence="7">
    <location>
        <begin position="176"/>
        <end position="200"/>
    </location>
</feature>
<sequence>MAIPLTADERYMQSLTYGLIIGTGILSIIVCGLRLYARAKVVRTFGPDDIAVCIALFITQVFNGLGVAVVYYGEGRHIENVSAEDLATWLKLYYVAMCLYLYASLSVKLSLLIFLRRIFVKAWMNYLTVSLMVFQVLFSISGSFVLAFQCDPARAAFDASIKGNCYSQFKLYQITLYQAVLIFVSDIIILVSPMVVVCGLNMPTRKIVALMFIFGSGTIACIAPLVRFSTLDYLRHGTTDLTYDSASSLYWMAIEFNIGLVAGSLSSLRPLPFFRRFGSSNGSRYKISTGDTPHELANRTKSARSKKPSHGMGTTILEETVNESQERIVTVVKGDFSSSRTSDPV</sequence>
<dbReference type="InterPro" id="IPR052337">
    <property type="entry name" value="SAT4-like"/>
</dbReference>
<dbReference type="Proteomes" id="UP001215712">
    <property type="component" value="Unassembled WGS sequence"/>
</dbReference>
<keyword evidence="3 7" id="KW-1133">Transmembrane helix</keyword>
<feature type="transmembrane region" description="Helical" evidence="7">
    <location>
        <begin position="126"/>
        <end position="148"/>
    </location>
</feature>
<organism evidence="9 10">
    <name type="scientific">Penicillium malachiteum</name>
    <dbReference type="NCBI Taxonomy" id="1324776"/>
    <lineage>
        <taxon>Eukaryota</taxon>
        <taxon>Fungi</taxon>
        <taxon>Dikarya</taxon>
        <taxon>Ascomycota</taxon>
        <taxon>Pezizomycotina</taxon>
        <taxon>Eurotiomycetes</taxon>
        <taxon>Eurotiomycetidae</taxon>
        <taxon>Eurotiales</taxon>
        <taxon>Aspergillaceae</taxon>
        <taxon>Penicillium</taxon>
    </lineage>
</organism>
<evidence type="ECO:0000256" key="7">
    <source>
        <dbReference type="SAM" id="Phobius"/>
    </source>
</evidence>
<comment type="subcellular location">
    <subcellularLocation>
        <location evidence="1">Membrane</location>
        <topology evidence="1">Multi-pass membrane protein</topology>
    </subcellularLocation>
</comment>
<protein>
    <recommendedName>
        <fullName evidence="8">Rhodopsin domain-containing protein</fullName>
    </recommendedName>
</protein>
<feature type="transmembrane region" description="Helical" evidence="7">
    <location>
        <begin position="15"/>
        <end position="37"/>
    </location>
</feature>
<name>A0AAD6HP39_9EURO</name>
<feature type="transmembrane region" description="Helical" evidence="7">
    <location>
        <begin position="92"/>
        <end position="114"/>
    </location>
</feature>
<evidence type="ECO:0000256" key="6">
    <source>
        <dbReference type="SAM" id="MobiDB-lite"/>
    </source>
</evidence>
<evidence type="ECO:0000256" key="5">
    <source>
        <dbReference type="ARBA" id="ARBA00038359"/>
    </source>
</evidence>
<evidence type="ECO:0000313" key="9">
    <source>
        <dbReference type="EMBL" id="KAJ5728387.1"/>
    </source>
</evidence>
<dbReference type="Pfam" id="PF20684">
    <property type="entry name" value="Fung_rhodopsin"/>
    <property type="match status" value="1"/>
</dbReference>
<reference evidence="9" key="2">
    <citation type="submission" date="2023-01" db="EMBL/GenBank/DDBJ databases">
        <authorList>
            <person name="Petersen C."/>
        </authorList>
    </citation>
    <scope>NUCLEOTIDE SEQUENCE</scope>
    <source>
        <strain evidence="9">IBT 17514</strain>
    </source>
</reference>
<feature type="transmembrane region" description="Helical" evidence="7">
    <location>
        <begin position="207"/>
        <end position="228"/>
    </location>
</feature>
<evidence type="ECO:0000256" key="1">
    <source>
        <dbReference type="ARBA" id="ARBA00004141"/>
    </source>
</evidence>
<evidence type="ECO:0000256" key="3">
    <source>
        <dbReference type="ARBA" id="ARBA00022989"/>
    </source>
</evidence>
<feature type="domain" description="Rhodopsin" evidence="8">
    <location>
        <begin position="33"/>
        <end position="271"/>
    </location>
</feature>
<keyword evidence="4 7" id="KW-0472">Membrane</keyword>
<evidence type="ECO:0000256" key="2">
    <source>
        <dbReference type="ARBA" id="ARBA00022692"/>
    </source>
</evidence>
<evidence type="ECO:0000256" key="4">
    <source>
        <dbReference type="ARBA" id="ARBA00023136"/>
    </source>
</evidence>
<reference evidence="9" key="1">
    <citation type="journal article" date="2023" name="IMA Fungus">
        <title>Comparative genomic study of the Penicillium genus elucidates a diverse pangenome and 15 lateral gene transfer events.</title>
        <authorList>
            <person name="Petersen C."/>
            <person name="Sorensen T."/>
            <person name="Nielsen M.R."/>
            <person name="Sondergaard T.E."/>
            <person name="Sorensen J.L."/>
            <person name="Fitzpatrick D.A."/>
            <person name="Frisvad J.C."/>
            <person name="Nielsen K.L."/>
        </authorList>
    </citation>
    <scope>NUCLEOTIDE SEQUENCE</scope>
    <source>
        <strain evidence="9">IBT 17514</strain>
    </source>
</reference>
<proteinExistence type="inferred from homology"/>
<comment type="caution">
    <text evidence="9">The sequence shown here is derived from an EMBL/GenBank/DDBJ whole genome shotgun (WGS) entry which is preliminary data.</text>
</comment>
<gene>
    <name evidence="9" type="ORF">N7493_004717</name>
</gene>
<dbReference type="PANTHER" id="PTHR33048:SF47">
    <property type="entry name" value="INTEGRAL MEMBRANE PROTEIN-RELATED"/>
    <property type="match status" value="1"/>
</dbReference>
<keyword evidence="10" id="KW-1185">Reference proteome</keyword>
<evidence type="ECO:0000313" key="10">
    <source>
        <dbReference type="Proteomes" id="UP001215712"/>
    </source>
</evidence>